<sequence>MKILSLFLLLGFTLSTSSFALAQQTDNKGIINQSPLQIVLGAMDDNFSEATNFRITQEASAESPTTAIITIVETHLLDDSVEAIMTKFHLVKKNENWAINKKSVSWKCKPNRGSQKFTTKLCN</sequence>
<evidence type="ECO:0000313" key="2">
    <source>
        <dbReference type="EMBL" id="MBK5072366.1"/>
    </source>
</evidence>
<reference evidence="3 5" key="1">
    <citation type="submission" date="2020-11" db="EMBL/GenBank/DDBJ databases">
        <title>Insectihabitans protaetiae gen. nov. sp. nov. and Insectihabitans allomyrinae sp. nov., isolated from larvae of Protaetia brevitarsis seulensis and Allomyrina dichotoma, respectively.</title>
        <authorList>
            <person name="Lee S.D."/>
            <person name="Byeon Y.-S."/>
            <person name="Kim S.-M."/>
            <person name="Yang H.L."/>
            <person name="Kim I.S."/>
        </authorList>
    </citation>
    <scope>NUCLEOTIDE SEQUENCE</scope>
    <source>
        <strain evidence="3">CWB-B4</strain>
        <strain evidence="2 5">CWB-B43</strain>
    </source>
</reference>
<gene>
    <name evidence="3" type="ORF">I2492_04965</name>
    <name evidence="2" type="ORF">I2493_04965</name>
</gene>
<accession>A0A9D7AGN0</accession>
<dbReference type="EMBL" id="JADRCQ010000001">
    <property type="protein sequence ID" value="MBK5072366.1"/>
    <property type="molecule type" value="Genomic_DNA"/>
</dbReference>
<dbReference type="AlphaFoldDB" id="A0A9D7AGN0"/>
<keyword evidence="5" id="KW-1185">Reference proteome</keyword>
<dbReference type="Proteomes" id="UP001296969">
    <property type="component" value="Unassembled WGS sequence"/>
</dbReference>
<organism evidence="3 4">
    <name type="scientific">Limnobaculum xujianqingii</name>
    <dbReference type="NCBI Taxonomy" id="2738837"/>
    <lineage>
        <taxon>Bacteria</taxon>
        <taxon>Pseudomonadati</taxon>
        <taxon>Pseudomonadota</taxon>
        <taxon>Gammaproteobacteria</taxon>
        <taxon>Enterobacterales</taxon>
        <taxon>Budviciaceae</taxon>
        <taxon>Limnobaculum</taxon>
    </lineage>
</organism>
<protein>
    <submittedName>
        <fullName evidence="3">Uncharacterized protein</fullName>
    </submittedName>
</protein>
<evidence type="ECO:0000313" key="4">
    <source>
        <dbReference type="Proteomes" id="UP000807542"/>
    </source>
</evidence>
<name>A0A9D7AGN0_9GAMM</name>
<keyword evidence="1" id="KW-0732">Signal</keyword>
<proteinExistence type="predicted"/>
<evidence type="ECO:0000256" key="1">
    <source>
        <dbReference type="SAM" id="SignalP"/>
    </source>
</evidence>
<evidence type="ECO:0000313" key="3">
    <source>
        <dbReference type="EMBL" id="MBK5175675.1"/>
    </source>
</evidence>
<comment type="caution">
    <text evidence="3">The sequence shown here is derived from an EMBL/GenBank/DDBJ whole genome shotgun (WGS) entry which is preliminary data.</text>
</comment>
<feature type="signal peptide" evidence="1">
    <location>
        <begin position="1"/>
        <end position="22"/>
    </location>
</feature>
<dbReference type="Proteomes" id="UP000807542">
    <property type="component" value="Unassembled WGS sequence"/>
</dbReference>
<dbReference type="RefSeq" id="WP_228397480.1">
    <property type="nucleotide sequence ID" value="NZ_JADRCP010000001.1"/>
</dbReference>
<feature type="chain" id="PRO_5038889256" evidence="1">
    <location>
        <begin position="23"/>
        <end position="123"/>
    </location>
</feature>
<evidence type="ECO:0000313" key="5">
    <source>
        <dbReference type="Proteomes" id="UP001296969"/>
    </source>
</evidence>
<dbReference type="EMBL" id="JADRCP010000001">
    <property type="protein sequence ID" value="MBK5175675.1"/>
    <property type="molecule type" value="Genomic_DNA"/>
</dbReference>